<evidence type="ECO:0000256" key="1">
    <source>
        <dbReference type="SAM" id="MobiDB-lite"/>
    </source>
</evidence>
<name>A0AAE8MHQ2_9HYPO</name>
<feature type="region of interest" description="Disordered" evidence="1">
    <location>
        <begin position="37"/>
        <end position="68"/>
    </location>
</feature>
<proteinExistence type="predicted"/>
<evidence type="ECO:0000313" key="2">
    <source>
        <dbReference type="EMBL" id="SPJ83939.1"/>
    </source>
</evidence>
<sequence>MGCFCFSKPKPKPKKYLTRADVDRLYPVRPHQIRAQQMQKARRSAARHAPTEKNIGWIPYSDSPYSSE</sequence>
<comment type="caution">
    <text evidence="2">The sequence shown here is derived from an EMBL/GenBank/DDBJ whole genome shotgun (WGS) entry which is preliminary data.</text>
</comment>
<organism evidence="2 3">
    <name type="scientific">Fusarium torulosum</name>
    <dbReference type="NCBI Taxonomy" id="33205"/>
    <lineage>
        <taxon>Eukaryota</taxon>
        <taxon>Fungi</taxon>
        <taxon>Dikarya</taxon>
        <taxon>Ascomycota</taxon>
        <taxon>Pezizomycotina</taxon>
        <taxon>Sordariomycetes</taxon>
        <taxon>Hypocreomycetidae</taxon>
        <taxon>Hypocreales</taxon>
        <taxon>Nectriaceae</taxon>
        <taxon>Fusarium</taxon>
    </lineage>
</organism>
<gene>
    <name evidence="2" type="ORF">FTOL_10455</name>
</gene>
<evidence type="ECO:0000313" key="3">
    <source>
        <dbReference type="Proteomes" id="UP001187734"/>
    </source>
</evidence>
<dbReference type="Proteomes" id="UP001187734">
    <property type="component" value="Unassembled WGS sequence"/>
</dbReference>
<reference evidence="2" key="1">
    <citation type="submission" date="2018-03" db="EMBL/GenBank/DDBJ databases">
        <authorList>
            <person name="Guldener U."/>
        </authorList>
    </citation>
    <scope>NUCLEOTIDE SEQUENCE</scope>
</reference>
<keyword evidence="3" id="KW-1185">Reference proteome</keyword>
<protein>
    <submittedName>
        <fullName evidence="2">Uncharacterized protein</fullName>
    </submittedName>
</protein>
<dbReference type="EMBL" id="ONZP01000406">
    <property type="protein sequence ID" value="SPJ83939.1"/>
    <property type="molecule type" value="Genomic_DNA"/>
</dbReference>
<dbReference type="AlphaFoldDB" id="A0AAE8MHQ2"/>
<accession>A0AAE8MHQ2</accession>